<name>A0A5C6G930_METRR</name>
<sequence>MRVSLTTLALAGLHLGTTQANPIGVSNEHLTPRAPVAQIITGLYGTNTALAAVVVHDTKGRETWRWTSNDAQRQNIPGDLFKCLKNNLAVPEAKWANGGNSIITVFNGAALMINHTPGKAGDKKITFGTCVNRGTLGNTHSLELVPDNKIAIATASHTYKENIQIFDLGIGLNPFANPIQKLDSIPAVHGLVWDKQANLLWAAGNNHPPTGKTPSSSALNAYAYKGGKFQTGTVQQHILSKPILLTTEWAGTQYSNWWDGGHDVIGVPHKRQLLISTDVDIHLFDIPSGKITSGESVAKKYLPGFTPVDRRVGSNKQSLPRSDIKCLSIDGDNRALYIQAGWKDVTSHHINFLQGGKLQPHQRYSQEVYKSRWFQDVPGWPKASSRH</sequence>
<dbReference type="AlphaFoldDB" id="A0A5C6G930"/>
<dbReference type="InterPro" id="IPR011041">
    <property type="entry name" value="Quinoprot_gluc/sorb_DH_b-prop"/>
</dbReference>
<evidence type="ECO:0000256" key="1">
    <source>
        <dbReference type="SAM" id="SignalP"/>
    </source>
</evidence>
<proteinExistence type="predicted"/>
<reference evidence="3" key="1">
    <citation type="submission" date="2018-12" db="EMBL/GenBank/DDBJ databases">
        <title>The complete genome of Metarhizium rileyi, a key fungal pathogen of Lepidoptera.</title>
        <authorList>
            <person name="Binneck E."/>
            <person name="Lastra C.C.L."/>
            <person name="Sosa-Gomez D.R."/>
        </authorList>
    </citation>
    <scope>NUCLEOTIDE SEQUENCE [LARGE SCALE GENOMIC DNA]</scope>
    <source>
        <strain evidence="3">Cep018-CH2</strain>
    </source>
</reference>
<comment type="caution">
    <text evidence="2">The sequence shown here is derived from an EMBL/GenBank/DDBJ whole genome shotgun (WGS) entry which is preliminary data.</text>
</comment>
<gene>
    <name evidence="2" type="ORF">ED733_005169</name>
</gene>
<protein>
    <recommendedName>
        <fullName evidence="4">WD40/YVTN repeat-like-containing domain protein</fullName>
    </recommendedName>
</protein>
<dbReference type="EMBL" id="SBHS01000012">
    <property type="protein sequence ID" value="TWU74282.1"/>
    <property type="molecule type" value="Genomic_DNA"/>
</dbReference>
<evidence type="ECO:0000313" key="3">
    <source>
        <dbReference type="Proteomes" id="UP000317257"/>
    </source>
</evidence>
<evidence type="ECO:0008006" key="4">
    <source>
        <dbReference type="Google" id="ProtNLM"/>
    </source>
</evidence>
<feature type="chain" id="PRO_5022710782" description="WD40/YVTN repeat-like-containing domain protein" evidence="1">
    <location>
        <begin position="21"/>
        <end position="387"/>
    </location>
</feature>
<dbReference type="Proteomes" id="UP000317257">
    <property type="component" value="Unassembled WGS sequence"/>
</dbReference>
<organism evidence="2 3">
    <name type="scientific">Metarhizium rileyi (strain RCEF 4871)</name>
    <name type="common">Nomuraea rileyi</name>
    <dbReference type="NCBI Taxonomy" id="1649241"/>
    <lineage>
        <taxon>Eukaryota</taxon>
        <taxon>Fungi</taxon>
        <taxon>Dikarya</taxon>
        <taxon>Ascomycota</taxon>
        <taxon>Pezizomycotina</taxon>
        <taxon>Sordariomycetes</taxon>
        <taxon>Hypocreomycetidae</taxon>
        <taxon>Hypocreales</taxon>
        <taxon>Clavicipitaceae</taxon>
        <taxon>Metarhizium</taxon>
    </lineage>
</organism>
<dbReference type="SUPFAM" id="SSF50952">
    <property type="entry name" value="Soluble quinoprotein glucose dehydrogenase"/>
    <property type="match status" value="1"/>
</dbReference>
<accession>A0A5C6G930</accession>
<feature type="signal peptide" evidence="1">
    <location>
        <begin position="1"/>
        <end position="20"/>
    </location>
</feature>
<keyword evidence="1" id="KW-0732">Signal</keyword>
<evidence type="ECO:0000313" key="2">
    <source>
        <dbReference type="EMBL" id="TWU74282.1"/>
    </source>
</evidence>